<dbReference type="InterPro" id="IPR036188">
    <property type="entry name" value="FAD/NAD-bd_sf"/>
</dbReference>
<dbReference type="OrthoDB" id="269227at2759"/>
<dbReference type="GO" id="GO:0016614">
    <property type="term" value="F:oxidoreductase activity, acting on CH-OH group of donors"/>
    <property type="evidence" value="ECO:0007669"/>
    <property type="project" value="InterPro"/>
</dbReference>
<feature type="binding site" evidence="2">
    <location>
        <position position="119"/>
    </location>
    <ligand>
        <name>FAD</name>
        <dbReference type="ChEBI" id="CHEBI:57692"/>
    </ligand>
</feature>
<dbReference type="SUPFAM" id="SSF54373">
    <property type="entry name" value="FAD-linked reductases, C-terminal domain"/>
    <property type="match status" value="1"/>
</dbReference>
<sequence>MILSIPAFFATLLSALQTYFPDQVDPSSRTRNTPQSEVARTYDFIIVGAGSAGCVLANRLSENPNWTVLLIEAGGNDNYISDTPFLAEFLLNTEMDWNYTTVREEGACLMNRGRVIGGTSTINDLIYVRGNRQDYDDWEALGNQGWSYKDVLPYFIKAENMTERSLANSKYHGTRGPLTVQYSRFVTPLRDDYVKAGIELGWHFGDYNAKNQSVSGYQQTNLNGPLRENTARAYLNPTRSRKNLDIIMNSFVTRVIIENNVAIGVEYFRDGNNHTVLATKEVILSAGTVDTAKLLMLSGIGPRKELEKHNIDVILDLPVGSHYVDHDDVIVTYELNDAPTVTPSVWRTNESIMAYAMNGEGPLTLAPLGCETLSFYNPQSSEKPPSLETMHCTTGSIVSDADGNRNILRFVILNIEPYSVGNVTLMSNDFRDPPVIQQNMFQDHRDRDNLEEGVMRLNRLMETETMSKYSPRIYEEGMPDCAGRTGSDFAKCAVEYYSIPGGHCIGTAKMGPRFQPDSVISSEDLVVKGMKGLRIIDGSIMPTLPRANTNAVIIMLAERGADIIKNYYRI</sequence>
<feature type="domain" description="Glucose-methanol-choline oxidoreductase N-terminal" evidence="5">
    <location>
        <begin position="113"/>
        <end position="136"/>
    </location>
</feature>
<name>A0A9P0MQG1_NEZVI</name>
<feature type="binding site" evidence="2">
    <location>
        <position position="115"/>
    </location>
    <ligand>
        <name>FAD</name>
        <dbReference type="ChEBI" id="CHEBI:57692"/>
    </ligand>
</feature>
<evidence type="ECO:0000313" key="7">
    <source>
        <dbReference type="Proteomes" id="UP001152798"/>
    </source>
</evidence>
<dbReference type="SUPFAM" id="SSF51905">
    <property type="entry name" value="FAD/NAD(P)-binding domain"/>
    <property type="match status" value="1"/>
</dbReference>
<accession>A0A9P0MQG1</accession>
<feature type="chain" id="PRO_5040383517" description="Glucose-methanol-choline oxidoreductase N-terminal domain-containing protein" evidence="4">
    <location>
        <begin position="16"/>
        <end position="570"/>
    </location>
</feature>
<dbReference type="InterPro" id="IPR000172">
    <property type="entry name" value="GMC_OxRdtase_N"/>
</dbReference>
<dbReference type="PANTHER" id="PTHR11552">
    <property type="entry name" value="GLUCOSE-METHANOL-CHOLINE GMC OXIDOREDUCTASE"/>
    <property type="match status" value="1"/>
</dbReference>
<keyword evidence="4" id="KW-0732">Signal</keyword>
<dbReference type="InterPro" id="IPR007867">
    <property type="entry name" value="GMC_OxRtase_C"/>
</dbReference>
<dbReference type="Gene3D" id="3.50.50.60">
    <property type="entry name" value="FAD/NAD(P)-binding domain"/>
    <property type="match status" value="1"/>
</dbReference>
<dbReference type="Proteomes" id="UP001152798">
    <property type="component" value="Chromosome 5"/>
</dbReference>
<evidence type="ECO:0000256" key="2">
    <source>
        <dbReference type="PIRSR" id="PIRSR000137-2"/>
    </source>
</evidence>
<dbReference type="InterPro" id="IPR012132">
    <property type="entry name" value="GMC_OxRdtase"/>
</dbReference>
<comment type="cofactor">
    <cofactor evidence="2">
        <name>FAD</name>
        <dbReference type="ChEBI" id="CHEBI:57692"/>
    </cofactor>
</comment>
<keyword evidence="3" id="KW-0285">Flavoprotein</keyword>
<dbReference type="EMBL" id="OV725081">
    <property type="protein sequence ID" value="CAH1401199.1"/>
    <property type="molecule type" value="Genomic_DNA"/>
</dbReference>
<evidence type="ECO:0000256" key="4">
    <source>
        <dbReference type="SAM" id="SignalP"/>
    </source>
</evidence>
<dbReference type="Pfam" id="PF05199">
    <property type="entry name" value="GMC_oxred_C"/>
    <property type="match status" value="1"/>
</dbReference>
<evidence type="ECO:0000259" key="5">
    <source>
        <dbReference type="PROSITE" id="PS00623"/>
    </source>
</evidence>
<dbReference type="PIRSF" id="PIRSF000137">
    <property type="entry name" value="Alcohol_oxidase"/>
    <property type="match status" value="1"/>
</dbReference>
<protein>
    <recommendedName>
        <fullName evidence="5">Glucose-methanol-choline oxidoreductase N-terminal domain-containing protein</fullName>
    </recommendedName>
</protein>
<feature type="binding site" evidence="2">
    <location>
        <position position="252"/>
    </location>
    <ligand>
        <name>FAD</name>
        <dbReference type="ChEBI" id="CHEBI:57692"/>
    </ligand>
</feature>
<evidence type="ECO:0000256" key="3">
    <source>
        <dbReference type="RuleBase" id="RU003968"/>
    </source>
</evidence>
<evidence type="ECO:0000256" key="1">
    <source>
        <dbReference type="ARBA" id="ARBA00010790"/>
    </source>
</evidence>
<feature type="binding site" evidence="2">
    <location>
        <position position="538"/>
    </location>
    <ligand>
        <name>FAD</name>
        <dbReference type="ChEBI" id="CHEBI:57692"/>
    </ligand>
</feature>
<gene>
    <name evidence="6" type="ORF">NEZAVI_LOCUS10273</name>
</gene>
<dbReference type="Pfam" id="PF00732">
    <property type="entry name" value="GMC_oxred_N"/>
    <property type="match status" value="1"/>
</dbReference>
<evidence type="ECO:0000313" key="6">
    <source>
        <dbReference type="EMBL" id="CAH1401199.1"/>
    </source>
</evidence>
<keyword evidence="2 3" id="KW-0274">FAD</keyword>
<dbReference type="GO" id="GO:0050660">
    <property type="term" value="F:flavin adenine dinucleotide binding"/>
    <property type="evidence" value="ECO:0007669"/>
    <property type="project" value="InterPro"/>
</dbReference>
<dbReference type="PROSITE" id="PS00623">
    <property type="entry name" value="GMC_OXRED_1"/>
    <property type="match status" value="1"/>
</dbReference>
<comment type="similarity">
    <text evidence="1 3">Belongs to the GMC oxidoreductase family.</text>
</comment>
<dbReference type="PANTHER" id="PTHR11552:SF227">
    <property type="entry name" value="GLUCOSE DEHYDROGENASE [FAD, QUINONE]-LIKE PROTEIN"/>
    <property type="match status" value="1"/>
</dbReference>
<keyword evidence="7" id="KW-1185">Reference proteome</keyword>
<dbReference type="Gene3D" id="3.30.560.10">
    <property type="entry name" value="Glucose Oxidase, domain 3"/>
    <property type="match status" value="1"/>
</dbReference>
<feature type="signal peptide" evidence="4">
    <location>
        <begin position="1"/>
        <end position="15"/>
    </location>
</feature>
<dbReference type="AlphaFoldDB" id="A0A9P0MQG1"/>
<reference evidence="6" key="1">
    <citation type="submission" date="2022-01" db="EMBL/GenBank/DDBJ databases">
        <authorList>
            <person name="King R."/>
        </authorList>
    </citation>
    <scope>NUCLEOTIDE SEQUENCE</scope>
</reference>
<organism evidence="6 7">
    <name type="scientific">Nezara viridula</name>
    <name type="common">Southern green stink bug</name>
    <name type="synonym">Cimex viridulus</name>
    <dbReference type="NCBI Taxonomy" id="85310"/>
    <lineage>
        <taxon>Eukaryota</taxon>
        <taxon>Metazoa</taxon>
        <taxon>Ecdysozoa</taxon>
        <taxon>Arthropoda</taxon>
        <taxon>Hexapoda</taxon>
        <taxon>Insecta</taxon>
        <taxon>Pterygota</taxon>
        <taxon>Neoptera</taxon>
        <taxon>Paraneoptera</taxon>
        <taxon>Hemiptera</taxon>
        <taxon>Heteroptera</taxon>
        <taxon>Panheteroptera</taxon>
        <taxon>Pentatomomorpha</taxon>
        <taxon>Pentatomoidea</taxon>
        <taxon>Pentatomidae</taxon>
        <taxon>Pentatominae</taxon>
        <taxon>Nezara</taxon>
    </lineage>
</organism>
<proteinExistence type="inferred from homology"/>